<proteinExistence type="inferred from homology"/>
<dbReference type="GO" id="GO:0005856">
    <property type="term" value="C:cytoskeleton"/>
    <property type="evidence" value="ECO:0007669"/>
    <property type="project" value="UniProtKB-SubCell"/>
</dbReference>
<evidence type="ECO:0000313" key="9">
    <source>
        <dbReference type="Proteomes" id="UP000494206"/>
    </source>
</evidence>
<comment type="subcellular location">
    <subcellularLocation>
        <location evidence="1">Cytoplasm</location>
        <location evidence="1">Cytoskeleton</location>
    </subcellularLocation>
</comment>
<name>A0A8S1FAJ2_9PELO</name>
<keyword evidence="3" id="KW-0963">Cytoplasm</keyword>
<evidence type="ECO:0000256" key="6">
    <source>
        <dbReference type="SAM" id="Coils"/>
    </source>
</evidence>
<evidence type="ECO:0000256" key="4">
    <source>
        <dbReference type="ARBA" id="ARBA00023054"/>
    </source>
</evidence>
<protein>
    <recommendedName>
        <fullName evidence="7">Transforming acidic coiled-coil-containing protein C-terminal domain-containing protein</fullName>
    </recommendedName>
</protein>
<comment type="caution">
    <text evidence="8">The sequence shown here is derived from an EMBL/GenBank/DDBJ whole genome shotgun (WGS) entry which is preliminary data.</text>
</comment>
<feature type="coiled-coil region" evidence="6">
    <location>
        <begin position="110"/>
        <end position="204"/>
    </location>
</feature>
<keyword evidence="5" id="KW-0206">Cytoskeleton</keyword>
<gene>
    <name evidence="8" type="ORF">CBOVIS_LOCUS10896</name>
</gene>
<evidence type="ECO:0000313" key="8">
    <source>
        <dbReference type="EMBL" id="CAB3409214.1"/>
    </source>
</evidence>
<dbReference type="Pfam" id="PF05010">
    <property type="entry name" value="TACC_C"/>
    <property type="match status" value="1"/>
</dbReference>
<dbReference type="Proteomes" id="UP000494206">
    <property type="component" value="Unassembled WGS sequence"/>
</dbReference>
<comment type="similarity">
    <text evidence="2">Belongs to the TACC family.</text>
</comment>
<dbReference type="AlphaFoldDB" id="A0A8S1FAJ2"/>
<evidence type="ECO:0000259" key="7">
    <source>
        <dbReference type="Pfam" id="PF05010"/>
    </source>
</evidence>
<sequence length="258" mass="29185">MSAEEANRTMTIEDPPAEIVEQVQQISTIPTDIENNVAVRQLLADANISDVTLLKHLSTIQSNLLSKLLESDDYEVRRIRDNKIISKGRLSGFGLNNGGANGAMVDSEELQRALRERDQARIEAEKIHENYANLYNSYNIVRESANDIRSAYDDVSSKLKAAVAEIEEWQGKYAHVRENAQAELERASREYDELVRSHEDNTKNLRLLVKKQEIEMSGKNEELELLKKGNRELRQIIDQLMPDVDVSDAESSMSTSAI</sequence>
<evidence type="ECO:0000256" key="1">
    <source>
        <dbReference type="ARBA" id="ARBA00004245"/>
    </source>
</evidence>
<evidence type="ECO:0000256" key="5">
    <source>
        <dbReference type="ARBA" id="ARBA00023212"/>
    </source>
</evidence>
<dbReference type="EMBL" id="CADEPM010000008">
    <property type="protein sequence ID" value="CAB3409214.1"/>
    <property type="molecule type" value="Genomic_DNA"/>
</dbReference>
<evidence type="ECO:0000256" key="2">
    <source>
        <dbReference type="ARBA" id="ARBA00009423"/>
    </source>
</evidence>
<evidence type="ECO:0000256" key="3">
    <source>
        <dbReference type="ARBA" id="ARBA00022490"/>
    </source>
</evidence>
<dbReference type="OrthoDB" id="10255048at2759"/>
<keyword evidence="9" id="KW-1185">Reference proteome</keyword>
<keyword evidence="4 6" id="KW-0175">Coiled coil</keyword>
<feature type="domain" description="Transforming acidic coiled-coil-containing protein C-terminal" evidence="7">
    <location>
        <begin position="106"/>
        <end position="240"/>
    </location>
</feature>
<organism evidence="8 9">
    <name type="scientific">Caenorhabditis bovis</name>
    <dbReference type="NCBI Taxonomy" id="2654633"/>
    <lineage>
        <taxon>Eukaryota</taxon>
        <taxon>Metazoa</taxon>
        <taxon>Ecdysozoa</taxon>
        <taxon>Nematoda</taxon>
        <taxon>Chromadorea</taxon>
        <taxon>Rhabditida</taxon>
        <taxon>Rhabditina</taxon>
        <taxon>Rhabditomorpha</taxon>
        <taxon>Rhabditoidea</taxon>
        <taxon>Rhabditidae</taxon>
        <taxon>Peloderinae</taxon>
        <taxon>Caenorhabditis</taxon>
    </lineage>
</organism>
<dbReference type="InterPro" id="IPR007707">
    <property type="entry name" value="TACC_C"/>
</dbReference>
<accession>A0A8S1FAJ2</accession>
<reference evidence="8 9" key="1">
    <citation type="submission" date="2020-04" db="EMBL/GenBank/DDBJ databases">
        <authorList>
            <person name="Laetsch R D."/>
            <person name="Stevens L."/>
            <person name="Kumar S."/>
            <person name="Blaxter L. M."/>
        </authorList>
    </citation>
    <scope>NUCLEOTIDE SEQUENCE [LARGE SCALE GENOMIC DNA]</scope>
</reference>